<evidence type="ECO:0000313" key="8">
    <source>
        <dbReference type="EMBL" id="RAL46353.1"/>
    </source>
</evidence>
<name>A0A328DQT8_9ASTE</name>
<evidence type="ECO:0000313" key="9">
    <source>
        <dbReference type="Proteomes" id="UP000249390"/>
    </source>
</evidence>
<dbReference type="Proteomes" id="UP000249390">
    <property type="component" value="Unassembled WGS sequence"/>
</dbReference>
<keyword evidence="2" id="KW-0805">Transcription regulation</keyword>
<feature type="region of interest" description="Disordered" evidence="6">
    <location>
        <begin position="69"/>
        <end position="107"/>
    </location>
</feature>
<reference evidence="8 9" key="1">
    <citation type="submission" date="2018-06" db="EMBL/GenBank/DDBJ databases">
        <title>The Genome of Cuscuta australis (Dodder) Provides Insight into the Evolution of Plant Parasitism.</title>
        <authorList>
            <person name="Liu H."/>
        </authorList>
    </citation>
    <scope>NUCLEOTIDE SEQUENCE [LARGE SCALE GENOMIC DNA]</scope>
    <source>
        <strain evidence="9">cv. Yunnan</strain>
        <tissue evidence="8">Vines</tissue>
    </source>
</reference>
<dbReference type="SMART" id="SM00774">
    <property type="entry name" value="WRKY"/>
    <property type="match status" value="1"/>
</dbReference>
<dbReference type="GO" id="GO:0005634">
    <property type="term" value="C:nucleus"/>
    <property type="evidence" value="ECO:0007669"/>
    <property type="project" value="UniProtKB-SubCell"/>
</dbReference>
<dbReference type="InterPro" id="IPR044810">
    <property type="entry name" value="WRKY_plant"/>
</dbReference>
<dbReference type="InterPro" id="IPR036576">
    <property type="entry name" value="WRKY_dom_sf"/>
</dbReference>
<feature type="domain" description="WRKY" evidence="7">
    <location>
        <begin position="128"/>
        <end position="189"/>
    </location>
</feature>
<dbReference type="AlphaFoldDB" id="A0A328DQT8"/>
<comment type="subcellular location">
    <subcellularLocation>
        <location evidence="1">Nucleus</location>
    </subcellularLocation>
</comment>
<evidence type="ECO:0000256" key="2">
    <source>
        <dbReference type="ARBA" id="ARBA00023015"/>
    </source>
</evidence>
<evidence type="ECO:0000256" key="4">
    <source>
        <dbReference type="ARBA" id="ARBA00023163"/>
    </source>
</evidence>
<dbReference type="GO" id="GO:0003700">
    <property type="term" value="F:DNA-binding transcription factor activity"/>
    <property type="evidence" value="ECO:0007669"/>
    <property type="project" value="InterPro"/>
</dbReference>
<feature type="compositionally biased region" description="Basic and acidic residues" evidence="6">
    <location>
        <begin position="35"/>
        <end position="53"/>
    </location>
</feature>
<keyword evidence="3" id="KW-0238">DNA-binding</keyword>
<dbReference type="PANTHER" id="PTHR32096">
    <property type="entry name" value="WRKY TRANSCRIPTION FACTOR 30-RELATED-RELATED"/>
    <property type="match status" value="1"/>
</dbReference>
<dbReference type="InterPro" id="IPR003657">
    <property type="entry name" value="WRKY_dom"/>
</dbReference>
<dbReference type="GO" id="GO:0000976">
    <property type="term" value="F:transcription cis-regulatory region binding"/>
    <property type="evidence" value="ECO:0007669"/>
    <property type="project" value="TreeGrafter"/>
</dbReference>
<feature type="region of interest" description="Disordered" evidence="6">
    <location>
        <begin position="181"/>
        <end position="204"/>
    </location>
</feature>
<dbReference type="PANTHER" id="PTHR32096:SF18">
    <property type="entry name" value="DISEASE RESISTANCE PROTEIN RRS1B-RELATED"/>
    <property type="match status" value="1"/>
</dbReference>
<dbReference type="Gene3D" id="2.20.25.80">
    <property type="entry name" value="WRKY domain"/>
    <property type="match status" value="1"/>
</dbReference>
<keyword evidence="4" id="KW-0804">Transcription</keyword>
<feature type="compositionally biased region" description="Polar residues" evidence="6">
    <location>
        <begin position="20"/>
        <end position="33"/>
    </location>
</feature>
<keyword evidence="5" id="KW-0539">Nucleus</keyword>
<dbReference type="Pfam" id="PF03106">
    <property type="entry name" value="WRKY"/>
    <property type="match status" value="1"/>
</dbReference>
<feature type="compositionally biased region" description="Basic residues" evidence="6">
    <location>
        <begin position="195"/>
        <end position="204"/>
    </location>
</feature>
<dbReference type="PROSITE" id="PS50811">
    <property type="entry name" value="WRKY"/>
    <property type="match status" value="1"/>
</dbReference>
<proteinExistence type="predicted"/>
<evidence type="ECO:0000256" key="6">
    <source>
        <dbReference type="SAM" id="MobiDB-lite"/>
    </source>
</evidence>
<keyword evidence="9" id="KW-1185">Reference proteome</keyword>
<accession>A0A328DQT8</accession>
<protein>
    <recommendedName>
        <fullName evidence="7">WRKY domain-containing protein</fullName>
    </recommendedName>
</protein>
<evidence type="ECO:0000259" key="7">
    <source>
        <dbReference type="PROSITE" id="PS50811"/>
    </source>
</evidence>
<sequence>MDGNNDWDLSAVVRRRSCRNDNNGDSSKYNTQCVDDDHGFPGRQEPESRDDHIKRRYFGLEEVVDRFINREKESGKLGEGSGREGPQADQMTTPCPAALKPQSRRGMLSSGKEVHVVEVAQEKVEEWDGWVWRKYGKKKVCDSPHTKSYYRCSHEGNNKCPAKKHVQQSLGDETKFVLTYRGQHNHLPPVQSNATKRRKRNTTS</sequence>
<comment type="caution">
    <text evidence="8">The sequence shown here is derived from an EMBL/GenBank/DDBJ whole genome shotgun (WGS) entry which is preliminary data.</text>
</comment>
<dbReference type="SUPFAM" id="SSF118290">
    <property type="entry name" value="WRKY DNA-binding domain"/>
    <property type="match status" value="1"/>
</dbReference>
<gene>
    <name evidence="8" type="ORF">DM860_015346</name>
</gene>
<evidence type="ECO:0000256" key="1">
    <source>
        <dbReference type="ARBA" id="ARBA00004123"/>
    </source>
</evidence>
<evidence type="ECO:0000256" key="3">
    <source>
        <dbReference type="ARBA" id="ARBA00023125"/>
    </source>
</evidence>
<evidence type="ECO:0000256" key="5">
    <source>
        <dbReference type="ARBA" id="ARBA00023242"/>
    </source>
</evidence>
<organism evidence="8 9">
    <name type="scientific">Cuscuta australis</name>
    <dbReference type="NCBI Taxonomy" id="267555"/>
    <lineage>
        <taxon>Eukaryota</taxon>
        <taxon>Viridiplantae</taxon>
        <taxon>Streptophyta</taxon>
        <taxon>Embryophyta</taxon>
        <taxon>Tracheophyta</taxon>
        <taxon>Spermatophyta</taxon>
        <taxon>Magnoliopsida</taxon>
        <taxon>eudicotyledons</taxon>
        <taxon>Gunneridae</taxon>
        <taxon>Pentapetalae</taxon>
        <taxon>asterids</taxon>
        <taxon>lamiids</taxon>
        <taxon>Solanales</taxon>
        <taxon>Convolvulaceae</taxon>
        <taxon>Cuscuteae</taxon>
        <taxon>Cuscuta</taxon>
        <taxon>Cuscuta subgen. Grammica</taxon>
        <taxon>Cuscuta sect. Cleistogrammica</taxon>
    </lineage>
</organism>
<feature type="region of interest" description="Disordered" evidence="6">
    <location>
        <begin position="16"/>
        <end position="54"/>
    </location>
</feature>
<dbReference type="EMBL" id="NQVE01000123">
    <property type="protein sequence ID" value="RAL46353.1"/>
    <property type="molecule type" value="Genomic_DNA"/>
</dbReference>